<evidence type="ECO:0000313" key="2">
    <source>
        <dbReference type="EMBL" id="CSB98669.1"/>
    </source>
</evidence>
<evidence type="ECO:0000313" key="3">
    <source>
        <dbReference type="Proteomes" id="UP000046067"/>
    </source>
</evidence>
<organism evidence="2 3">
    <name type="scientific">Vibrio cholerae</name>
    <dbReference type="NCBI Taxonomy" id="666"/>
    <lineage>
        <taxon>Bacteria</taxon>
        <taxon>Pseudomonadati</taxon>
        <taxon>Pseudomonadota</taxon>
        <taxon>Gammaproteobacteria</taxon>
        <taxon>Vibrionales</taxon>
        <taxon>Vibrionaceae</taxon>
        <taxon>Vibrio</taxon>
    </lineage>
</organism>
<proteinExistence type="predicted"/>
<dbReference type="EMBL" id="CWQJ01000007">
    <property type="protein sequence ID" value="CSB98669.1"/>
    <property type="molecule type" value="Genomic_DNA"/>
</dbReference>
<name>A0A655WUN3_VIBCL</name>
<protein>
    <submittedName>
        <fullName evidence="2">Uncharacterized protein</fullName>
    </submittedName>
</protein>
<feature type="region of interest" description="Disordered" evidence="1">
    <location>
        <begin position="53"/>
        <end position="80"/>
    </location>
</feature>
<sequence length="80" mass="9634">MNSHHHDGHHQCQWKPKTPWCFLLIIDSRNFNEERALEYDDQPAKKNVVNQQVFNGEWKENQTRNKTNKKRHPTLIVSIQ</sequence>
<dbReference type="Proteomes" id="UP000046067">
    <property type="component" value="Unassembled WGS sequence"/>
</dbReference>
<accession>A0A655WUN3</accession>
<gene>
    <name evidence="2" type="ORF">ERS013201_01505</name>
</gene>
<dbReference type="AlphaFoldDB" id="A0A655WUN3"/>
<reference evidence="2 3" key="1">
    <citation type="submission" date="2015-07" db="EMBL/GenBank/DDBJ databases">
        <authorList>
            <consortium name="Pathogen Informatics"/>
        </authorList>
    </citation>
    <scope>NUCLEOTIDE SEQUENCE [LARGE SCALE GENOMIC DNA]</scope>
    <source>
        <strain evidence="2 3">A325</strain>
    </source>
</reference>
<evidence type="ECO:0000256" key="1">
    <source>
        <dbReference type="SAM" id="MobiDB-lite"/>
    </source>
</evidence>